<dbReference type="EMBL" id="NRQW01000040">
    <property type="protein sequence ID" value="PLZ93985.1"/>
    <property type="molecule type" value="Genomic_DNA"/>
</dbReference>
<feature type="domain" description="L,D-TPase catalytic" evidence="11">
    <location>
        <begin position="55"/>
        <end position="181"/>
    </location>
</feature>
<reference evidence="12 13" key="1">
    <citation type="submission" date="2017-08" db="EMBL/GenBank/DDBJ databases">
        <title>Genomes of Fischerella (Mastigocladus) sp. strains.</title>
        <authorList>
            <person name="Miller S.R."/>
        </authorList>
    </citation>
    <scope>NUCLEOTIDE SEQUENCE [LARGE SCALE GENOMIC DNA]</scope>
    <source>
        <strain evidence="12 13">CCMEE 5323</strain>
    </source>
</reference>
<comment type="similarity">
    <text evidence="2">Belongs to the YkuD family.</text>
</comment>
<dbReference type="GO" id="GO:0071972">
    <property type="term" value="F:peptidoglycan L,D-transpeptidase activity"/>
    <property type="evidence" value="ECO:0007669"/>
    <property type="project" value="TreeGrafter"/>
</dbReference>
<dbReference type="Proteomes" id="UP000235036">
    <property type="component" value="Unassembled WGS sequence"/>
</dbReference>
<dbReference type="InterPro" id="IPR050979">
    <property type="entry name" value="LD-transpeptidase"/>
</dbReference>
<dbReference type="RefSeq" id="WP_016870356.1">
    <property type="nucleotide sequence ID" value="NZ_CAWNVR010000499.1"/>
</dbReference>
<keyword evidence="7 9" id="KW-0573">Peptidoglycan synthesis</keyword>
<name>A0A2N6K8K3_FISMU</name>
<evidence type="ECO:0000256" key="6">
    <source>
        <dbReference type="ARBA" id="ARBA00022960"/>
    </source>
</evidence>
<protein>
    <submittedName>
        <fullName evidence="12">L,D-transpeptidase</fullName>
    </submittedName>
</protein>
<dbReference type="UniPathway" id="UPA00219"/>
<evidence type="ECO:0000256" key="5">
    <source>
        <dbReference type="ARBA" id="ARBA00022801"/>
    </source>
</evidence>
<dbReference type="CDD" id="cd16913">
    <property type="entry name" value="YkuD_like"/>
    <property type="match status" value="1"/>
</dbReference>
<gene>
    <name evidence="12" type="ORF">CEN44_01705</name>
</gene>
<evidence type="ECO:0000256" key="7">
    <source>
        <dbReference type="ARBA" id="ARBA00022984"/>
    </source>
</evidence>
<keyword evidence="10" id="KW-0472">Membrane</keyword>
<evidence type="ECO:0000256" key="3">
    <source>
        <dbReference type="ARBA" id="ARBA00022676"/>
    </source>
</evidence>
<dbReference type="AlphaFoldDB" id="A0A2N6K8K3"/>
<dbReference type="GO" id="GO:0071555">
    <property type="term" value="P:cell wall organization"/>
    <property type="evidence" value="ECO:0007669"/>
    <property type="project" value="UniProtKB-UniRule"/>
</dbReference>
<sequence length="182" mass="19871">MSGNQNRSLRSTLASVVVIASASTLLNILIEAPSISTSYSQTEGKSTVNSINQPINLKIVLSQRQVILYRGKTKIKSYPIAIGRPGWETPTGNFQVLNMTKNPTWLHPFTGESIPGGSPKNPLGRYWIGFWTNGTNWIGFHGTPNPESVGKAASHGCIRMYNKDVQELFEQVSVGTPVTVVQ</sequence>
<keyword evidence="10" id="KW-0812">Transmembrane</keyword>
<keyword evidence="5" id="KW-0378">Hydrolase</keyword>
<feature type="active site" description="Nucleophile" evidence="9">
    <location>
        <position position="157"/>
    </location>
</feature>
<comment type="caution">
    <text evidence="12">The sequence shown here is derived from an EMBL/GenBank/DDBJ whole genome shotgun (WGS) entry which is preliminary data.</text>
</comment>
<dbReference type="GO" id="GO:0018104">
    <property type="term" value="P:peptidoglycan-protein cross-linking"/>
    <property type="evidence" value="ECO:0007669"/>
    <property type="project" value="TreeGrafter"/>
</dbReference>
<dbReference type="GO" id="GO:0008360">
    <property type="term" value="P:regulation of cell shape"/>
    <property type="evidence" value="ECO:0007669"/>
    <property type="project" value="UniProtKB-UniRule"/>
</dbReference>
<evidence type="ECO:0000256" key="8">
    <source>
        <dbReference type="ARBA" id="ARBA00023316"/>
    </source>
</evidence>
<evidence type="ECO:0000256" key="10">
    <source>
        <dbReference type="SAM" id="Phobius"/>
    </source>
</evidence>
<dbReference type="Pfam" id="PF03734">
    <property type="entry name" value="YkuD"/>
    <property type="match status" value="1"/>
</dbReference>
<keyword evidence="6 9" id="KW-0133">Cell shape</keyword>
<evidence type="ECO:0000259" key="11">
    <source>
        <dbReference type="PROSITE" id="PS52029"/>
    </source>
</evidence>
<comment type="pathway">
    <text evidence="1 9">Cell wall biogenesis; peptidoglycan biosynthesis.</text>
</comment>
<evidence type="ECO:0000256" key="4">
    <source>
        <dbReference type="ARBA" id="ARBA00022679"/>
    </source>
</evidence>
<keyword evidence="3" id="KW-0328">Glycosyltransferase</keyword>
<evidence type="ECO:0000256" key="9">
    <source>
        <dbReference type="PROSITE-ProRule" id="PRU01373"/>
    </source>
</evidence>
<organism evidence="12 13">
    <name type="scientific">Fischerella muscicola CCMEE 5323</name>
    <dbReference type="NCBI Taxonomy" id="2019572"/>
    <lineage>
        <taxon>Bacteria</taxon>
        <taxon>Bacillati</taxon>
        <taxon>Cyanobacteriota</taxon>
        <taxon>Cyanophyceae</taxon>
        <taxon>Nostocales</taxon>
        <taxon>Hapalosiphonaceae</taxon>
        <taxon>Fischerella</taxon>
    </lineage>
</organism>
<keyword evidence="8 9" id="KW-0961">Cell wall biogenesis/degradation</keyword>
<feature type="active site" description="Proton donor/acceptor" evidence="9">
    <location>
        <position position="141"/>
    </location>
</feature>
<keyword evidence="10" id="KW-1133">Transmembrane helix</keyword>
<evidence type="ECO:0000256" key="1">
    <source>
        <dbReference type="ARBA" id="ARBA00004752"/>
    </source>
</evidence>
<proteinExistence type="inferred from homology"/>
<dbReference type="InterPro" id="IPR005490">
    <property type="entry name" value="LD_TPept_cat_dom"/>
</dbReference>
<keyword evidence="4" id="KW-0808">Transferase</keyword>
<evidence type="ECO:0000256" key="2">
    <source>
        <dbReference type="ARBA" id="ARBA00005992"/>
    </source>
</evidence>
<dbReference type="SUPFAM" id="SSF141523">
    <property type="entry name" value="L,D-transpeptidase catalytic domain-like"/>
    <property type="match status" value="1"/>
</dbReference>
<feature type="transmembrane region" description="Helical" evidence="10">
    <location>
        <begin position="12"/>
        <end position="30"/>
    </location>
</feature>
<accession>A0A2N6K8K3</accession>
<dbReference type="PROSITE" id="PS52029">
    <property type="entry name" value="LD_TPASE"/>
    <property type="match status" value="1"/>
</dbReference>
<dbReference type="InterPro" id="IPR038063">
    <property type="entry name" value="Transpep_catalytic_dom"/>
</dbReference>
<dbReference type="GO" id="GO:0016757">
    <property type="term" value="F:glycosyltransferase activity"/>
    <property type="evidence" value="ECO:0007669"/>
    <property type="project" value="UniProtKB-KW"/>
</dbReference>
<dbReference type="PANTHER" id="PTHR30582">
    <property type="entry name" value="L,D-TRANSPEPTIDASE"/>
    <property type="match status" value="1"/>
</dbReference>
<evidence type="ECO:0000313" key="12">
    <source>
        <dbReference type="EMBL" id="PLZ93985.1"/>
    </source>
</evidence>
<dbReference type="GO" id="GO:0005576">
    <property type="term" value="C:extracellular region"/>
    <property type="evidence" value="ECO:0007669"/>
    <property type="project" value="TreeGrafter"/>
</dbReference>
<keyword evidence="13" id="KW-1185">Reference proteome</keyword>
<dbReference type="PANTHER" id="PTHR30582:SF24">
    <property type="entry name" value="L,D-TRANSPEPTIDASE ERFK_SRFK-RELATED"/>
    <property type="match status" value="1"/>
</dbReference>
<evidence type="ECO:0000313" key="13">
    <source>
        <dbReference type="Proteomes" id="UP000235036"/>
    </source>
</evidence>
<dbReference type="Gene3D" id="2.40.440.10">
    <property type="entry name" value="L,D-transpeptidase catalytic domain-like"/>
    <property type="match status" value="1"/>
</dbReference>